<dbReference type="PANTHER" id="PTHR37852:SF1">
    <property type="entry name" value="HIG1 DOMAIN-CONTAINING PROTEIN"/>
    <property type="match status" value="1"/>
</dbReference>
<protein>
    <submittedName>
        <fullName evidence="2">Uncharacterized protein</fullName>
    </submittedName>
</protein>
<keyword evidence="3" id="KW-1185">Reference proteome</keyword>
<dbReference type="Proteomes" id="UP000054007">
    <property type="component" value="Unassembled WGS sequence"/>
</dbReference>
<dbReference type="AlphaFoldDB" id="A0A0D7B7E0"/>
<evidence type="ECO:0000256" key="1">
    <source>
        <dbReference type="SAM" id="Coils"/>
    </source>
</evidence>
<keyword evidence="1" id="KW-0175">Coiled coil</keyword>
<accession>A0A0D7B7E0</accession>
<sequence length="225" mass="24624">MSPSSTDTDKHPSAWKSWLPVSWSKELVPAADPNDAPSTRWNISAPPRLLSLAPAAFLITASLGFIRSARASSLRYLAENAHRPPRTKQGWYFYQKTKNYRVLLAGIKGAAKDGARGFGVGATWVFVEHYWEKMGEVEYKWVAETAKSTNELAAGVTTSALVSVLYKLGWRTGLRTVGLGAIMGGTLQIGQSVSNAIRKVEEERKAEEAEKLAQKDSATQEKAVV</sequence>
<evidence type="ECO:0000313" key="2">
    <source>
        <dbReference type="EMBL" id="KIY65446.1"/>
    </source>
</evidence>
<dbReference type="STRING" id="1314674.A0A0D7B7E0"/>
<dbReference type="EMBL" id="KN880590">
    <property type="protein sequence ID" value="KIY65446.1"/>
    <property type="molecule type" value="Genomic_DNA"/>
</dbReference>
<evidence type="ECO:0000313" key="3">
    <source>
        <dbReference type="Proteomes" id="UP000054007"/>
    </source>
</evidence>
<reference evidence="2 3" key="1">
    <citation type="journal article" date="2015" name="Fungal Genet. Biol.">
        <title>Evolution of novel wood decay mechanisms in Agaricales revealed by the genome sequences of Fistulina hepatica and Cylindrobasidium torrendii.</title>
        <authorList>
            <person name="Floudas D."/>
            <person name="Held B.W."/>
            <person name="Riley R."/>
            <person name="Nagy L.G."/>
            <person name="Koehler G."/>
            <person name="Ransdell A.S."/>
            <person name="Younus H."/>
            <person name="Chow J."/>
            <person name="Chiniquy J."/>
            <person name="Lipzen A."/>
            <person name="Tritt A."/>
            <person name="Sun H."/>
            <person name="Haridas S."/>
            <person name="LaButti K."/>
            <person name="Ohm R.A."/>
            <person name="Kues U."/>
            <person name="Blanchette R.A."/>
            <person name="Grigoriev I.V."/>
            <person name="Minto R.E."/>
            <person name="Hibbett D.S."/>
        </authorList>
    </citation>
    <scope>NUCLEOTIDE SEQUENCE [LARGE SCALE GENOMIC DNA]</scope>
    <source>
        <strain evidence="2 3">FP15055 ss-10</strain>
    </source>
</reference>
<proteinExistence type="predicted"/>
<dbReference type="OrthoDB" id="5584028at2759"/>
<organism evidence="2 3">
    <name type="scientific">Cylindrobasidium torrendii FP15055 ss-10</name>
    <dbReference type="NCBI Taxonomy" id="1314674"/>
    <lineage>
        <taxon>Eukaryota</taxon>
        <taxon>Fungi</taxon>
        <taxon>Dikarya</taxon>
        <taxon>Basidiomycota</taxon>
        <taxon>Agaricomycotina</taxon>
        <taxon>Agaricomycetes</taxon>
        <taxon>Agaricomycetidae</taxon>
        <taxon>Agaricales</taxon>
        <taxon>Marasmiineae</taxon>
        <taxon>Physalacriaceae</taxon>
        <taxon>Cylindrobasidium</taxon>
    </lineage>
</organism>
<gene>
    <name evidence="2" type="ORF">CYLTODRAFT_424353</name>
</gene>
<dbReference type="PANTHER" id="PTHR37852">
    <property type="entry name" value="YALI0B21208P"/>
    <property type="match status" value="1"/>
</dbReference>
<name>A0A0D7B7E0_9AGAR</name>
<feature type="coiled-coil region" evidence="1">
    <location>
        <begin position="190"/>
        <end position="217"/>
    </location>
</feature>